<evidence type="ECO:0008006" key="4">
    <source>
        <dbReference type="Google" id="ProtNLM"/>
    </source>
</evidence>
<dbReference type="OrthoDB" id="2476294at2"/>
<proteinExistence type="predicted"/>
<dbReference type="AlphaFoldDB" id="A0A163EBG1"/>
<gene>
    <name evidence="2" type="ORF">AWU65_26910</name>
</gene>
<accession>A0A163EBG1</accession>
<evidence type="ECO:0000313" key="2">
    <source>
        <dbReference type="EMBL" id="KZS43721.1"/>
    </source>
</evidence>
<dbReference type="Proteomes" id="UP000076796">
    <property type="component" value="Unassembled WGS sequence"/>
</dbReference>
<organism evidence="2 3">
    <name type="scientific">Paenibacillus glucanolyticus</name>
    <dbReference type="NCBI Taxonomy" id="59843"/>
    <lineage>
        <taxon>Bacteria</taxon>
        <taxon>Bacillati</taxon>
        <taxon>Bacillota</taxon>
        <taxon>Bacilli</taxon>
        <taxon>Bacillales</taxon>
        <taxon>Paenibacillaceae</taxon>
        <taxon>Paenibacillus</taxon>
    </lineage>
</organism>
<name>A0A163EBG1_9BACL</name>
<feature type="region of interest" description="Disordered" evidence="1">
    <location>
        <begin position="1"/>
        <end position="102"/>
    </location>
</feature>
<dbReference type="STRING" id="59843.A3958_25645"/>
<dbReference type="EMBL" id="LWMH01000002">
    <property type="protein sequence ID" value="KZS43721.1"/>
    <property type="molecule type" value="Genomic_DNA"/>
</dbReference>
<dbReference type="KEGG" id="pglu:A3958_25645"/>
<reference evidence="2" key="1">
    <citation type="journal article" date="2016" name="Genome Announc.">
        <title>Draft genomes of two strains of Paenibacillus glucanolyticus with capability to degrade lignocellulose.</title>
        <authorList>
            <person name="Mathews S.L."/>
            <person name="Pawlak J."/>
            <person name="Grunden A.M."/>
        </authorList>
    </citation>
    <scope>NUCLEOTIDE SEQUENCE [LARGE SCALE GENOMIC DNA]</scope>
    <source>
        <strain evidence="2">SLM1</strain>
    </source>
</reference>
<keyword evidence="3" id="KW-1185">Reference proteome</keyword>
<feature type="compositionally biased region" description="Basic and acidic residues" evidence="1">
    <location>
        <begin position="88"/>
        <end position="102"/>
    </location>
</feature>
<protein>
    <recommendedName>
        <fullName evidence="4">RNA polymerase subunit sigma</fullName>
    </recommendedName>
</protein>
<dbReference type="GeneID" id="97554741"/>
<comment type="caution">
    <text evidence="2">The sequence shown here is derived from an EMBL/GenBank/DDBJ whole genome shotgun (WGS) entry which is preliminary data.</text>
</comment>
<feature type="compositionally biased region" description="Low complexity" evidence="1">
    <location>
        <begin position="68"/>
        <end position="87"/>
    </location>
</feature>
<dbReference type="RefSeq" id="WP_006211301.1">
    <property type="nucleotide sequence ID" value="NZ_CBCSBX010000001.1"/>
</dbReference>
<evidence type="ECO:0000256" key="1">
    <source>
        <dbReference type="SAM" id="MobiDB-lite"/>
    </source>
</evidence>
<evidence type="ECO:0000313" key="3">
    <source>
        <dbReference type="Proteomes" id="UP000076796"/>
    </source>
</evidence>
<sequence length="102" mass="11287">MSLKSVEMQIAVPRTNEAGKIHNEFQQRPMNDQTLLAGEQIKNSRAEAQRSTEVSETAETAVRDDGSRQSPGQQERGSSESGESVEQPAEHPYKGRNFDVSL</sequence>